<evidence type="ECO:0000259" key="6">
    <source>
        <dbReference type="Pfam" id="PF07980"/>
    </source>
</evidence>
<dbReference type="InterPro" id="IPR011990">
    <property type="entry name" value="TPR-like_helical_dom_sf"/>
</dbReference>
<dbReference type="GO" id="GO:0009279">
    <property type="term" value="C:cell outer membrane"/>
    <property type="evidence" value="ECO:0007669"/>
    <property type="project" value="UniProtKB-SubCell"/>
</dbReference>
<dbReference type="SUPFAM" id="SSF48452">
    <property type="entry name" value="TPR-like"/>
    <property type="match status" value="1"/>
</dbReference>
<keyword evidence="4" id="KW-0472">Membrane</keyword>
<gene>
    <name evidence="8" type="primary">susD</name>
    <name evidence="8" type="ORF">BPO_1823</name>
</gene>
<accession>A0AAU0F4U3</accession>
<evidence type="ECO:0000256" key="3">
    <source>
        <dbReference type="ARBA" id="ARBA00022729"/>
    </source>
</evidence>
<reference evidence="8" key="1">
    <citation type="submission" date="2023-10" db="EMBL/GenBank/DDBJ databases">
        <title>Characterization and whole genome sequencing of a novel strain of Bergeyella porcorum QD2021 isolated from pig.</title>
        <authorList>
            <person name="Liu G."/>
            <person name="Chen C."/>
            <person name="Han X."/>
        </authorList>
    </citation>
    <scope>NUCLEOTIDE SEQUENCE</scope>
    <source>
        <strain evidence="8">QD2021</strain>
    </source>
</reference>
<feature type="domain" description="SusD-like N-terminal" evidence="7">
    <location>
        <begin position="29"/>
        <end position="249"/>
    </location>
</feature>
<dbReference type="PROSITE" id="PS51257">
    <property type="entry name" value="PROKAR_LIPOPROTEIN"/>
    <property type="match status" value="1"/>
</dbReference>
<name>A0AAU0F4U3_9FLAO</name>
<evidence type="ECO:0000259" key="7">
    <source>
        <dbReference type="Pfam" id="PF14322"/>
    </source>
</evidence>
<dbReference type="Pfam" id="PF07980">
    <property type="entry name" value="SusD_RagB"/>
    <property type="match status" value="1"/>
</dbReference>
<dbReference type="Pfam" id="PF14322">
    <property type="entry name" value="SusD-like_3"/>
    <property type="match status" value="1"/>
</dbReference>
<dbReference type="EMBL" id="CP136426">
    <property type="protein sequence ID" value="WOC52470.1"/>
    <property type="molecule type" value="Genomic_DNA"/>
</dbReference>
<evidence type="ECO:0000256" key="2">
    <source>
        <dbReference type="ARBA" id="ARBA00006275"/>
    </source>
</evidence>
<keyword evidence="5" id="KW-0998">Cell outer membrane</keyword>
<dbReference type="AlphaFoldDB" id="A0AAU0F4U3"/>
<dbReference type="RefSeq" id="WP_327983869.1">
    <property type="nucleotide sequence ID" value="NZ_CP136426.1"/>
</dbReference>
<evidence type="ECO:0000256" key="1">
    <source>
        <dbReference type="ARBA" id="ARBA00004442"/>
    </source>
</evidence>
<dbReference type="CDD" id="cd08977">
    <property type="entry name" value="SusD"/>
    <property type="match status" value="1"/>
</dbReference>
<dbReference type="InterPro" id="IPR033985">
    <property type="entry name" value="SusD-like_N"/>
</dbReference>
<organism evidence="8 9">
    <name type="scientific">Bergeyella porcorum</name>
    <dbReference type="NCBI Taxonomy" id="1735111"/>
    <lineage>
        <taxon>Bacteria</taxon>
        <taxon>Pseudomonadati</taxon>
        <taxon>Bacteroidota</taxon>
        <taxon>Flavobacteriia</taxon>
        <taxon>Flavobacteriales</taxon>
        <taxon>Weeksellaceae</taxon>
        <taxon>Bergeyella</taxon>
    </lineage>
</organism>
<evidence type="ECO:0000313" key="9">
    <source>
        <dbReference type="Proteomes" id="UP001432059"/>
    </source>
</evidence>
<dbReference type="Gene3D" id="1.25.40.390">
    <property type="match status" value="1"/>
</dbReference>
<keyword evidence="3" id="KW-0732">Signal</keyword>
<dbReference type="InterPro" id="IPR012944">
    <property type="entry name" value="SusD_RagB_dom"/>
</dbReference>
<sequence>MKNKILSIGVVAFLAFSTFQSCREDITDLSPYGQVPASDAFSSPTLVDNAVNGVYNAAQMGRFNGTEDSPVPRGYVFGAAYFQQNEARGEDVVNTQAFYQLTYESNYDPTTANNVYYWEEAYTLINKANIVLAGLDAAVQNNVITEAKANIYRAEVRFFRALAHMELLKHFARPYHLDAGASLGVPYRTKATQVPGDVDANVQQGRNTVKECYDLAFADLDFAETYAQTKAQKSGQEKIVRVTQGAAIALKMDMKLRMRDWQGVITEFAKLNGQYMLTEGPSDVFANNYSNSESVFSILNTANTNPGVNGALASQFNRRSLLAISPILWNDPMWLADDKRRSETAEVALSATRKGVFTRKYKDVTDYKDASPIFRYADMVLMAAEANARLGNTATALVLLNSVRDRALADAVTQTYTAASFATSADLVKAILKERRIELNSEGKRWGDIHRLINDDVEPTTGIPAKVPNGFPLNEWYSVGTAYSGQTTQAIPYTDTRFLWPIPLQELNNNPVLRTQQNPGW</sequence>
<protein>
    <submittedName>
        <fullName evidence="8">RagB/SusD family nutrient uptake outer membrane protein</fullName>
    </submittedName>
</protein>
<feature type="domain" description="RagB/SusD" evidence="6">
    <location>
        <begin position="353"/>
        <end position="521"/>
    </location>
</feature>
<comment type="subcellular location">
    <subcellularLocation>
        <location evidence="1">Cell outer membrane</location>
    </subcellularLocation>
</comment>
<evidence type="ECO:0000256" key="5">
    <source>
        <dbReference type="ARBA" id="ARBA00023237"/>
    </source>
</evidence>
<proteinExistence type="inferred from homology"/>
<keyword evidence="9" id="KW-1185">Reference proteome</keyword>
<evidence type="ECO:0000313" key="8">
    <source>
        <dbReference type="EMBL" id="WOC52470.1"/>
    </source>
</evidence>
<comment type="similarity">
    <text evidence="2">Belongs to the SusD family.</text>
</comment>
<evidence type="ECO:0000256" key="4">
    <source>
        <dbReference type="ARBA" id="ARBA00023136"/>
    </source>
</evidence>
<dbReference type="KEGG" id="bpor:BPO_1823"/>
<dbReference type="Proteomes" id="UP001432059">
    <property type="component" value="Chromosome"/>
</dbReference>